<dbReference type="STRING" id="3818.A0A445BQK1"/>
<dbReference type="InterPro" id="IPR001611">
    <property type="entry name" value="Leu-rich_rpt"/>
</dbReference>
<dbReference type="GO" id="GO:0031146">
    <property type="term" value="P:SCF-dependent proteasomal ubiquitin-dependent protein catabolic process"/>
    <property type="evidence" value="ECO:0007669"/>
    <property type="project" value="TreeGrafter"/>
</dbReference>
<dbReference type="InterPro" id="IPR032675">
    <property type="entry name" value="LRR_dom_sf"/>
</dbReference>
<dbReference type="AlphaFoldDB" id="A0A445BQK1"/>
<gene>
    <name evidence="2" type="ORF">Ahy_A09g046675</name>
</gene>
<keyword evidence="3" id="KW-1185">Reference proteome</keyword>
<accession>A0A445BQK1</accession>
<dbReference type="PANTHER" id="PTHR13318:SF106">
    <property type="entry name" value="F-BOX_LRR-REPEAT PROTEIN 2"/>
    <property type="match status" value="1"/>
</dbReference>
<reference evidence="2 3" key="1">
    <citation type="submission" date="2019-01" db="EMBL/GenBank/DDBJ databases">
        <title>Sequencing of cultivated peanut Arachis hypogaea provides insights into genome evolution and oil improvement.</title>
        <authorList>
            <person name="Chen X."/>
        </authorList>
    </citation>
    <scope>NUCLEOTIDE SEQUENCE [LARGE SCALE GENOMIC DNA]</scope>
    <source>
        <strain evidence="3">cv. Fuhuasheng</strain>
        <tissue evidence="2">Leaves</tissue>
    </source>
</reference>
<dbReference type="Proteomes" id="UP000289738">
    <property type="component" value="Chromosome A09"/>
</dbReference>
<dbReference type="Pfam" id="PF13516">
    <property type="entry name" value="LRR_6"/>
    <property type="match status" value="2"/>
</dbReference>
<protein>
    <recommendedName>
        <fullName evidence="4">F-box domain-containing protein</fullName>
    </recommendedName>
</protein>
<dbReference type="PANTHER" id="PTHR13318">
    <property type="entry name" value="PARTNER OF PAIRED, ISOFORM B-RELATED"/>
    <property type="match status" value="1"/>
</dbReference>
<feature type="compositionally biased region" description="Pro residues" evidence="1">
    <location>
        <begin position="1"/>
        <end position="11"/>
    </location>
</feature>
<dbReference type="SUPFAM" id="SSF52047">
    <property type="entry name" value="RNI-like"/>
    <property type="match status" value="2"/>
</dbReference>
<comment type="caution">
    <text evidence="2">The sequence shown here is derived from an EMBL/GenBank/DDBJ whole genome shotgun (WGS) entry which is preliminary data.</text>
</comment>
<name>A0A445BQK1_ARAHY</name>
<evidence type="ECO:0000256" key="1">
    <source>
        <dbReference type="SAM" id="MobiDB-lite"/>
    </source>
</evidence>
<evidence type="ECO:0000313" key="2">
    <source>
        <dbReference type="EMBL" id="RYR40932.1"/>
    </source>
</evidence>
<dbReference type="SMART" id="SM00367">
    <property type="entry name" value="LRR_CC"/>
    <property type="match status" value="10"/>
</dbReference>
<dbReference type="Gene3D" id="3.80.10.10">
    <property type="entry name" value="Ribonuclease Inhibitor"/>
    <property type="match status" value="2"/>
</dbReference>
<dbReference type="InterPro" id="IPR006553">
    <property type="entry name" value="Leu-rich_rpt_Cys-con_subtyp"/>
</dbReference>
<dbReference type="GO" id="GO:0019005">
    <property type="term" value="C:SCF ubiquitin ligase complex"/>
    <property type="evidence" value="ECO:0007669"/>
    <property type="project" value="TreeGrafter"/>
</dbReference>
<proteinExistence type="predicted"/>
<organism evidence="2 3">
    <name type="scientific">Arachis hypogaea</name>
    <name type="common">Peanut</name>
    <dbReference type="NCBI Taxonomy" id="3818"/>
    <lineage>
        <taxon>Eukaryota</taxon>
        <taxon>Viridiplantae</taxon>
        <taxon>Streptophyta</taxon>
        <taxon>Embryophyta</taxon>
        <taxon>Tracheophyta</taxon>
        <taxon>Spermatophyta</taxon>
        <taxon>Magnoliopsida</taxon>
        <taxon>eudicotyledons</taxon>
        <taxon>Gunneridae</taxon>
        <taxon>Pentapetalae</taxon>
        <taxon>rosids</taxon>
        <taxon>fabids</taxon>
        <taxon>Fabales</taxon>
        <taxon>Fabaceae</taxon>
        <taxon>Papilionoideae</taxon>
        <taxon>50 kb inversion clade</taxon>
        <taxon>dalbergioids sensu lato</taxon>
        <taxon>Dalbergieae</taxon>
        <taxon>Pterocarpus clade</taxon>
        <taxon>Arachis</taxon>
    </lineage>
</organism>
<sequence>MAPPLPPPSPPSSSSSKRTCRHQQTHLPDECWELILKHISDHLDHESLSLVSRQLLFLTNRLRTHLSVLDPVPPLLPALFRRFPNLTTIKITRYFTGDINALLSQIASLDLPSLHSLDLSHQPTFPSHGLRQFSQKFPTLKSLNCSFMPQDLGLIVECFPNLEEIDVSSPPYKCDEITDYSGVKAFVSGLKKLRKLNISGNREFRNSFIVTLCQNCHFLEELIFLDTCGRPQIANAIRQRPQLRSLAFSGLYHRFSEFIDALVNLKGLTCLDLSYCRVSDEVLCAVAEEGLPLRELSLQSCKGYGYDGISCLLRKCNNLQYLDIENTEFLNDQYVIELSLLLGNLNRVKLNRNKKLTDLSLLAIMRNCPRIMDIRMEITGLGKQKLEEEDCLIVNSHLKFLYLAHNSWLDDESVTMLASVCPNLEMMDLSYCGMVSKGAIEVLWRCCKIQHLDLAYLGYRLCQFQFKVNFEVPTLFVLNLSSSRISNEELSLISKSCYNLKELKLEYCDKITVSGVKLVVKNCKQLRMISLYSCENVSSDVIAWMVLTRPSLKKITYASGAITNHSPSSHASSFSLPTASAPTSPFSTLSPPLLPALLRRFPNLTTIKITRYFMGDINALLSQIASLDLPSLRSLDLSHQPTFPHMGCDNSPKSFQL</sequence>
<dbReference type="EMBL" id="SDMP01000009">
    <property type="protein sequence ID" value="RYR40932.1"/>
    <property type="molecule type" value="Genomic_DNA"/>
</dbReference>
<feature type="region of interest" description="Disordered" evidence="1">
    <location>
        <begin position="1"/>
        <end position="22"/>
    </location>
</feature>
<evidence type="ECO:0008006" key="4">
    <source>
        <dbReference type="Google" id="ProtNLM"/>
    </source>
</evidence>
<evidence type="ECO:0000313" key="3">
    <source>
        <dbReference type="Proteomes" id="UP000289738"/>
    </source>
</evidence>